<evidence type="ECO:0000313" key="2">
    <source>
        <dbReference type="EMBL" id="GIX89765.1"/>
    </source>
</evidence>
<organism evidence="2 3">
    <name type="scientific">Caerostris extrusa</name>
    <name type="common">Bark spider</name>
    <name type="synonym">Caerostris bankana</name>
    <dbReference type="NCBI Taxonomy" id="172846"/>
    <lineage>
        <taxon>Eukaryota</taxon>
        <taxon>Metazoa</taxon>
        <taxon>Ecdysozoa</taxon>
        <taxon>Arthropoda</taxon>
        <taxon>Chelicerata</taxon>
        <taxon>Arachnida</taxon>
        <taxon>Araneae</taxon>
        <taxon>Araneomorphae</taxon>
        <taxon>Entelegynae</taxon>
        <taxon>Araneoidea</taxon>
        <taxon>Araneidae</taxon>
        <taxon>Caerostris</taxon>
    </lineage>
</organism>
<dbReference type="EMBL" id="BPLR01003886">
    <property type="protein sequence ID" value="GIX89765.1"/>
    <property type="molecule type" value="Genomic_DNA"/>
</dbReference>
<protein>
    <recommendedName>
        <fullName evidence="4">Transmembrane protein</fullName>
    </recommendedName>
</protein>
<proteinExistence type="predicted"/>
<gene>
    <name evidence="2" type="ORF">CEXT_629271</name>
</gene>
<evidence type="ECO:0000256" key="1">
    <source>
        <dbReference type="SAM" id="Phobius"/>
    </source>
</evidence>
<dbReference type="Proteomes" id="UP001054945">
    <property type="component" value="Unassembled WGS sequence"/>
</dbReference>
<accession>A0AAV4P183</accession>
<keyword evidence="3" id="KW-1185">Reference proteome</keyword>
<keyword evidence="1" id="KW-0812">Transmembrane</keyword>
<evidence type="ECO:0000313" key="3">
    <source>
        <dbReference type="Proteomes" id="UP001054945"/>
    </source>
</evidence>
<sequence length="74" mass="8448">MSKSVGSNNKLNDWKRAYTVIDEGVSRLQSQASRHICPRRHALLICIHFGGMASLLLFLSPLPEKEYLLQSKHR</sequence>
<keyword evidence="1" id="KW-1133">Transmembrane helix</keyword>
<evidence type="ECO:0008006" key="4">
    <source>
        <dbReference type="Google" id="ProtNLM"/>
    </source>
</evidence>
<feature type="transmembrane region" description="Helical" evidence="1">
    <location>
        <begin position="42"/>
        <end position="62"/>
    </location>
</feature>
<reference evidence="2 3" key="1">
    <citation type="submission" date="2021-06" db="EMBL/GenBank/DDBJ databases">
        <title>Caerostris extrusa draft genome.</title>
        <authorList>
            <person name="Kono N."/>
            <person name="Arakawa K."/>
        </authorList>
    </citation>
    <scope>NUCLEOTIDE SEQUENCE [LARGE SCALE GENOMIC DNA]</scope>
</reference>
<name>A0AAV4P183_CAEEX</name>
<dbReference type="AlphaFoldDB" id="A0AAV4P183"/>
<comment type="caution">
    <text evidence="2">The sequence shown here is derived from an EMBL/GenBank/DDBJ whole genome shotgun (WGS) entry which is preliminary data.</text>
</comment>
<keyword evidence="1" id="KW-0472">Membrane</keyword>